<dbReference type="KEGG" id="sfic:EIZ62_31555"/>
<reference evidence="2 3" key="1">
    <citation type="submission" date="2018-12" db="EMBL/GenBank/DDBJ databases">
        <title>Complete genome sequence of Streptomyces ficellus NRRL8067, the producer of ficellomycin, feldamycin and nojirimycin.</title>
        <authorList>
            <person name="Zhang H."/>
            <person name="Yue R."/>
            <person name="Liu Y."/>
            <person name="Li M."/>
            <person name="Mu H."/>
            <person name="Zhang J."/>
        </authorList>
    </citation>
    <scope>NUCLEOTIDE SEQUENCE [LARGE SCALE GENOMIC DNA]</scope>
    <source>
        <strain evidence="2 3">NRRL 8067</strain>
    </source>
</reference>
<protein>
    <submittedName>
        <fullName evidence="2">Uncharacterized protein</fullName>
    </submittedName>
</protein>
<gene>
    <name evidence="2" type="ORF">EIZ62_31555</name>
</gene>
<evidence type="ECO:0000256" key="1">
    <source>
        <dbReference type="SAM" id="MobiDB-lite"/>
    </source>
</evidence>
<dbReference type="OrthoDB" id="4319030at2"/>
<organism evidence="2 3">
    <name type="scientific">Streptomyces ficellus</name>
    <dbReference type="NCBI Taxonomy" id="1977088"/>
    <lineage>
        <taxon>Bacteria</taxon>
        <taxon>Bacillati</taxon>
        <taxon>Actinomycetota</taxon>
        <taxon>Actinomycetes</taxon>
        <taxon>Kitasatosporales</taxon>
        <taxon>Streptomycetaceae</taxon>
        <taxon>Streptomyces</taxon>
    </lineage>
</organism>
<keyword evidence="3" id="KW-1185">Reference proteome</keyword>
<proteinExistence type="predicted"/>
<accession>A0A6I6FRS6</accession>
<dbReference type="EMBL" id="CP034279">
    <property type="protein sequence ID" value="QGV82289.1"/>
    <property type="molecule type" value="Genomic_DNA"/>
</dbReference>
<dbReference type="AlphaFoldDB" id="A0A6I6FRS6"/>
<name>A0A6I6FRS6_9ACTN</name>
<feature type="region of interest" description="Disordered" evidence="1">
    <location>
        <begin position="47"/>
        <end position="67"/>
    </location>
</feature>
<sequence>MTVHTTETPEITTTECRACGAQVSGLNGRYACGVCGWVNAWSEGHSALPTAAQDPDYPDPATGAGTA</sequence>
<evidence type="ECO:0000313" key="3">
    <source>
        <dbReference type="Proteomes" id="UP000422572"/>
    </source>
</evidence>
<dbReference type="RefSeq" id="WP_156696029.1">
    <property type="nucleotide sequence ID" value="NZ_CP034279.1"/>
</dbReference>
<dbReference type="Proteomes" id="UP000422572">
    <property type="component" value="Chromosome"/>
</dbReference>
<evidence type="ECO:0000313" key="2">
    <source>
        <dbReference type="EMBL" id="QGV82289.1"/>
    </source>
</evidence>